<keyword evidence="6 11" id="KW-1133">Transmembrane helix</keyword>
<organism evidence="13 14">
    <name type="scientific">Herbiconiux ginsengi</name>
    <dbReference type="NCBI Taxonomy" id="381665"/>
    <lineage>
        <taxon>Bacteria</taxon>
        <taxon>Bacillati</taxon>
        <taxon>Actinomycetota</taxon>
        <taxon>Actinomycetes</taxon>
        <taxon>Micrococcales</taxon>
        <taxon>Microbacteriaceae</taxon>
        <taxon>Herbiconiux</taxon>
    </lineage>
</organism>
<dbReference type="Pfam" id="PF00999">
    <property type="entry name" value="Na_H_Exchanger"/>
    <property type="match status" value="1"/>
</dbReference>
<dbReference type="AlphaFoldDB" id="A0A1H3SWZ1"/>
<dbReference type="InterPro" id="IPR038770">
    <property type="entry name" value="Na+/solute_symporter_sf"/>
</dbReference>
<keyword evidence="4" id="KW-0050">Antiport</keyword>
<feature type="transmembrane region" description="Helical" evidence="11">
    <location>
        <begin position="146"/>
        <end position="167"/>
    </location>
</feature>
<dbReference type="GO" id="GO:0016020">
    <property type="term" value="C:membrane"/>
    <property type="evidence" value="ECO:0007669"/>
    <property type="project" value="UniProtKB-SubCell"/>
</dbReference>
<accession>A0A1H3SWZ1</accession>
<feature type="transmembrane region" description="Helical" evidence="11">
    <location>
        <begin position="213"/>
        <end position="230"/>
    </location>
</feature>
<keyword evidence="7" id="KW-0915">Sodium</keyword>
<dbReference type="Proteomes" id="UP000198891">
    <property type="component" value="Unassembled WGS sequence"/>
</dbReference>
<reference evidence="13 14" key="1">
    <citation type="submission" date="2016-10" db="EMBL/GenBank/DDBJ databases">
        <authorList>
            <person name="de Groot N.N."/>
        </authorList>
    </citation>
    <scope>NUCLEOTIDE SEQUENCE [LARGE SCALE GENOMIC DNA]</scope>
    <source>
        <strain evidence="13 14">CGMCC 4.3491</strain>
    </source>
</reference>
<protein>
    <submittedName>
        <fullName evidence="13">Transporter, CPA2 family</fullName>
    </submittedName>
</protein>
<feature type="transmembrane region" description="Helical" evidence="11">
    <location>
        <begin position="173"/>
        <end position="192"/>
    </location>
</feature>
<dbReference type="PANTHER" id="PTHR43562:SF3">
    <property type="entry name" value="SODIUM ION_PROTON EXCHANGER (EUROFUNG)"/>
    <property type="match status" value="1"/>
</dbReference>
<feature type="transmembrane region" description="Helical" evidence="11">
    <location>
        <begin position="236"/>
        <end position="253"/>
    </location>
</feature>
<dbReference type="EMBL" id="FNPZ01000004">
    <property type="protein sequence ID" value="SDZ42492.1"/>
    <property type="molecule type" value="Genomic_DNA"/>
</dbReference>
<evidence type="ECO:0000256" key="6">
    <source>
        <dbReference type="ARBA" id="ARBA00022989"/>
    </source>
</evidence>
<keyword evidence="5 11" id="KW-0812">Transmembrane</keyword>
<dbReference type="GO" id="GO:0015297">
    <property type="term" value="F:antiporter activity"/>
    <property type="evidence" value="ECO:0007669"/>
    <property type="project" value="UniProtKB-KW"/>
</dbReference>
<evidence type="ECO:0000256" key="8">
    <source>
        <dbReference type="ARBA" id="ARBA00023065"/>
    </source>
</evidence>
<feature type="transmembrane region" description="Helical" evidence="11">
    <location>
        <begin position="57"/>
        <end position="76"/>
    </location>
</feature>
<feature type="transmembrane region" description="Helical" evidence="11">
    <location>
        <begin position="265"/>
        <end position="287"/>
    </location>
</feature>
<evidence type="ECO:0000256" key="3">
    <source>
        <dbReference type="ARBA" id="ARBA00022448"/>
    </source>
</evidence>
<name>A0A1H3SWZ1_9MICO</name>
<evidence type="ECO:0000313" key="14">
    <source>
        <dbReference type="Proteomes" id="UP000198891"/>
    </source>
</evidence>
<sequence length="378" mass="38361">MTFSLLALLVLVGLLGPLLAARAAWRIPVVVGELAGGIVIGVSGFQLVDPTADDLRFLANIGFGLTMVVVGSQIPVRDPAVRAALGRGAAGAALVGVAAAVLGTLIAVGFGTGHAAVYGVVLASSSAALVLPMLRSVGLRTVSVTHLVAQIAIADVVCIIALPLLLAPARAPLAALGATAIVGVVVVVVFVLDKVVGTRVRRRLHEYSERRRFALELRFSLLTLFGLAAIAQFAGLSIMIAGFALGLALAAIGEPRRLARQLFGITEGFFGPLFFVWLGASLNLQAFVAHPEMILLGVALGLSAAVAHLLSRVVRLPVLQALASAGQLGVPVAAVTLGLQTGALAPGEDAAILLGALITVAVAAGATGALSRRMRPTG</sequence>
<evidence type="ECO:0000256" key="9">
    <source>
        <dbReference type="ARBA" id="ARBA00023136"/>
    </source>
</evidence>
<keyword evidence="10" id="KW-0739">Sodium transport</keyword>
<feature type="transmembrane region" description="Helical" evidence="11">
    <location>
        <begin position="116"/>
        <end position="134"/>
    </location>
</feature>
<evidence type="ECO:0000259" key="12">
    <source>
        <dbReference type="Pfam" id="PF00999"/>
    </source>
</evidence>
<evidence type="ECO:0000313" key="13">
    <source>
        <dbReference type="EMBL" id="SDZ42492.1"/>
    </source>
</evidence>
<comment type="similarity">
    <text evidence="2">Belongs to the monovalent cation:proton antiporter 2 (CPA2) transporter (TC 2.A.37) family.</text>
</comment>
<feature type="domain" description="Cation/H+ exchanger transmembrane" evidence="12">
    <location>
        <begin position="14"/>
        <end position="367"/>
    </location>
</feature>
<evidence type="ECO:0000256" key="7">
    <source>
        <dbReference type="ARBA" id="ARBA00023053"/>
    </source>
</evidence>
<keyword evidence="8" id="KW-0406">Ion transport</keyword>
<proteinExistence type="inferred from homology"/>
<dbReference type="OrthoDB" id="4413712at2"/>
<evidence type="ECO:0000256" key="11">
    <source>
        <dbReference type="SAM" id="Phobius"/>
    </source>
</evidence>
<feature type="transmembrane region" description="Helical" evidence="11">
    <location>
        <begin position="318"/>
        <end position="339"/>
    </location>
</feature>
<feature type="transmembrane region" description="Helical" evidence="11">
    <location>
        <begin position="293"/>
        <end position="311"/>
    </location>
</feature>
<feature type="transmembrane region" description="Helical" evidence="11">
    <location>
        <begin position="351"/>
        <end position="370"/>
    </location>
</feature>
<dbReference type="GO" id="GO:1902600">
    <property type="term" value="P:proton transmembrane transport"/>
    <property type="evidence" value="ECO:0007669"/>
    <property type="project" value="InterPro"/>
</dbReference>
<evidence type="ECO:0000256" key="2">
    <source>
        <dbReference type="ARBA" id="ARBA00005551"/>
    </source>
</evidence>
<dbReference type="PANTHER" id="PTHR43562">
    <property type="entry name" value="NAPA-TYPE SODIUM/HYDROGEN ANTIPORTER"/>
    <property type="match status" value="1"/>
</dbReference>
<dbReference type="RefSeq" id="WP_092556699.1">
    <property type="nucleotide sequence ID" value="NZ_FNPZ01000004.1"/>
</dbReference>
<keyword evidence="14" id="KW-1185">Reference proteome</keyword>
<keyword evidence="3" id="KW-0813">Transport</keyword>
<dbReference type="STRING" id="381665.SAMN05216554_3784"/>
<gene>
    <name evidence="13" type="ORF">SAMN05216554_3784</name>
</gene>
<evidence type="ECO:0000256" key="10">
    <source>
        <dbReference type="ARBA" id="ARBA00023201"/>
    </source>
</evidence>
<evidence type="ECO:0000256" key="1">
    <source>
        <dbReference type="ARBA" id="ARBA00004141"/>
    </source>
</evidence>
<keyword evidence="9 11" id="KW-0472">Membrane</keyword>
<evidence type="ECO:0000256" key="5">
    <source>
        <dbReference type="ARBA" id="ARBA00022692"/>
    </source>
</evidence>
<comment type="subcellular location">
    <subcellularLocation>
        <location evidence="1">Membrane</location>
        <topology evidence="1">Multi-pass membrane protein</topology>
    </subcellularLocation>
</comment>
<dbReference type="GO" id="GO:0006814">
    <property type="term" value="P:sodium ion transport"/>
    <property type="evidence" value="ECO:0007669"/>
    <property type="project" value="UniProtKB-KW"/>
</dbReference>
<dbReference type="InterPro" id="IPR006153">
    <property type="entry name" value="Cation/H_exchanger_TM"/>
</dbReference>
<evidence type="ECO:0000256" key="4">
    <source>
        <dbReference type="ARBA" id="ARBA00022449"/>
    </source>
</evidence>
<feature type="transmembrane region" description="Helical" evidence="11">
    <location>
        <begin position="88"/>
        <end position="110"/>
    </location>
</feature>
<dbReference type="Gene3D" id="1.20.1530.20">
    <property type="match status" value="1"/>
</dbReference>